<evidence type="ECO:0000313" key="2">
    <source>
        <dbReference type="Proteomes" id="UP000052022"/>
    </source>
</evidence>
<gene>
    <name evidence="1" type="ORF">TRM7557_03463</name>
</gene>
<dbReference type="Proteomes" id="UP000052022">
    <property type="component" value="Unassembled WGS sequence"/>
</dbReference>
<dbReference type="Gene3D" id="3.30.70.100">
    <property type="match status" value="1"/>
</dbReference>
<name>A0A0P1GYV9_9RHOB</name>
<protein>
    <recommendedName>
        <fullName evidence="3">Antibiotic biosynthesis monooxygenase</fullName>
    </recommendedName>
</protein>
<evidence type="ECO:0000313" key="1">
    <source>
        <dbReference type="EMBL" id="CUH81515.1"/>
    </source>
</evidence>
<dbReference type="RefSeq" id="WP_058291434.1">
    <property type="nucleotide sequence ID" value="NZ_CYSD01000042.1"/>
</dbReference>
<dbReference type="SUPFAM" id="SSF54909">
    <property type="entry name" value="Dimeric alpha+beta barrel"/>
    <property type="match status" value="1"/>
</dbReference>
<evidence type="ECO:0008006" key="3">
    <source>
        <dbReference type="Google" id="ProtNLM"/>
    </source>
</evidence>
<dbReference type="STRING" id="928856.SAMN04488049_102300"/>
<sequence>MTVSFHITYNPVKECFDDVLKRIQTFISADLKNPDRLETRLFSNRDESLIRAYSTWTNEEAFYAFMNAAIDQGAFADQGRVLEQEMQVQVFAPEPLGED</sequence>
<dbReference type="InterPro" id="IPR011008">
    <property type="entry name" value="Dimeric_a/b-barrel"/>
</dbReference>
<reference evidence="1 2" key="1">
    <citation type="submission" date="2015-09" db="EMBL/GenBank/DDBJ databases">
        <authorList>
            <consortium name="Swine Surveillance"/>
        </authorList>
    </citation>
    <scope>NUCLEOTIDE SEQUENCE [LARGE SCALE GENOMIC DNA]</scope>
    <source>
        <strain evidence="1 2">CECT 7557</strain>
    </source>
</reference>
<keyword evidence="2" id="KW-1185">Reference proteome</keyword>
<organism evidence="1 2">
    <name type="scientific">Tritonibacter multivorans</name>
    <dbReference type="NCBI Taxonomy" id="928856"/>
    <lineage>
        <taxon>Bacteria</taxon>
        <taxon>Pseudomonadati</taxon>
        <taxon>Pseudomonadota</taxon>
        <taxon>Alphaproteobacteria</taxon>
        <taxon>Rhodobacterales</taxon>
        <taxon>Paracoccaceae</taxon>
        <taxon>Tritonibacter</taxon>
    </lineage>
</organism>
<dbReference type="AlphaFoldDB" id="A0A0P1GYV9"/>
<accession>A0A0P1GYV9</accession>
<dbReference type="EMBL" id="CYSD01000042">
    <property type="protein sequence ID" value="CUH81515.1"/>
    <property type="molecule type" value="Genomic_DNA"/>
</dbReference>
<proteinExistence type="predicted"/>